<name>A0A0G2HPX6_9EURO</name>
<feature type="compositionally biased region" description="Polar residues" evidence="1">
    <location>
        <begin position="63"/>
        <end position="85"/>
    </location>
</feature>
<dbReference type="EMBL" id="LCZI01001691">
    <property type="protein sequence ID" value="KKZ59042.1"/>
    <property type="molecule type" value="Genomic_DNA"/>
</dbReference>
<dbReference type="AlphaFoldDB" id="A0A0G2HPX6"/>
<evidence type="ECO:0000313" key="3">
    <source>
        <dbReference type="Proteomes" id="UP000034164"/>
    </source>
</evidence>
<reference evidence="3" key="1">
    <citation type="journal article" date="2015" name="PLoS Genet.">
        <title>The dynamic genome and transcriptome of the human fungal pathogen Blastomyces and close relative Emmonsia.</title>
        <authorList>
            <person name="Munoz J.F."/>
            <person name="Gauthier G.M."/>
            <person name="Desjardins C.A."/>
            <person name="Gallo J.E."/>
            <person name="Holder J."/>
            <person name="Sullivan T.D."/>
            <person name="Marty A.J."/>
            <person name="Carmen J.C."/>
            <person name="Chen Z."/>
            <person name="Ding L."/>
            <person name="Gujja S."/>
            <person name="Magrini V."/>
            <person name="Misas E."/>
            <person name="Mitreva M."/>
            <person name="Priest M."/>
            <person name="Saif S."/>
            <person name="Whiston E.A."/>
            <person name="Young S."/>
            <person name="Zeng Q."/>
            <person name="Goldman W.E."/>
            <person name="Mardis E.R."/>
            <person name="Taylor J.W."/>
            <person name="McEwen J.G."/>
            <person name="Clay O.K."/>
            <person name="Klein B.S."/>
            <person name="Cuomo C.A."/>
        </authorList>
    </citation>
    <scope>NUCLEOTIDE SEQUENCE [LARGE SCALE GENOMIC DNA]</scope>
    <source>
        <strain evidence="3">UAMH 3008</strain>
    </source>
</reference>
<dbReference type="VEuPathDB" id="FungiDB:EMCG_00910"/>
<sequence length="145" mass="15084">MSTPRTSDNTTQQSTASSQTTASQSGHDQYQEISRWSPNTSSLATSTAGGSSSRASAQHSTGASTVNSTAATHGSVASNTTTSTDGVDVARERTLLALEHGGQPAPPSERTGEDLISRVTRDPQAAQLMSSSGTRARDRREDEDS</sequence>
<evidence type="ECO:0000313" key="2">
    <source>
        <dbReference type="EMBL" id="KKZ59042.1"/>
    </source>
</evidence>
<gene>
    <name evidence="2" type="ORF">EMCG_00910</name>
</gene>
<feature type="compositionally biased region" description="Low complexity" evidence="1">
    <location>
        <begin position="40"/>
        <end position="62"/>
    </location>
</feature>
<feature type="region of interest" description="Disordered" evidence="1">
    <location>
        <begin position="1"/>
        <end position="145"/>
    </location>
</feature>
<protein>
    <submittedName>
        <fullName evidence="2">Uncharacterized protein</fullName>
    </submittedName>
</protein>
<organism evidence="2 3">
    <name type="scientific">[Emmonsia] crescens</name>
    <dbReference type="NCBI Taxonomy" id="73230"/>
    <lineage>
        <taxon>Eukaryota</taxon>
        <taxon>Fungi</taxon>
        <taxon>Dikarya</taxon>
        <taxon>Ascomycota</taxon>
        <taxon>Pezizomycotina</taxon>
        <taxon>Eurotiomycetes</taxon>
        <taxon>Eurotiomycetidae</taxon>
        <taxon>Onygenales</taxon>
        <taxon>Ajellomycetaceae</taxon>
        <taxon>Emergomyces</taxon>
    </lineage>
</organism>
<evidence type="ECO:0000256" key="1">
    <source>
        <dbReference type="SAM" id="MobiDB-lite"/>
    </source>
</evidence>
<comment type="caution">
    <text evidence="2">The sequence shown here is derived from an EMBL/GenBank/DDBJ whole genome shotgun (WGS) entry which is preliminary data.</text>
</comment>
<accession>A0A0G2HPX6</accession>
<proteinExistence type="predicted"/>
<dbReference type="Proteomes" id="UP000034164">
    <property type="component" value="Unassembled WGS sequence"/>
</dbReference>
<feature type="compositionally biased region" description="Basic and acidic residues" evidence="1">
    <location>
        <begin position="135"/>
        <end position="145"/>
    </location>
</feature>
<dbReference type="OrthoDB" id="4187885at2759"/>
<feature type="compositionally biased region" description="Low complexity" evidence="1">
    <location>
        <begin position="10"/>
        <end position="25"/>
    </location>
</feature>
<feature type="compositionally biased region" description="Polar residues" evidence="1">
    <location>
        <begin position="26"/>
        <end position="39"/>
    </location>
</feature>
<feature type="compositionally biased region" description="Basic and acidic residues" evidence="1">
    <location>
        <begin position="110"/>
        <end position="121"/>
    </location>
</feature>